<gene>
    <name evidence="2" type="ORF">FJ651_13295</name>
</gene>
<evidence type="ECO:0000313" key="3">
    <source>
        <dbReference type="Proteomes" id="UP000317332"/>
    </source>
</evidence>
<proteinExistence type="predicted"/>
<dbReference type="AlphaFoldDB" id="A0A506PEG9"/>
<organism evidence="2 3">
    <name type="scientific">Paucihalobacter ruber</name>
    <dbReference type="NCBI Taxonomy" id="2567861"/>
    <lineage>
        <taxon>Bacteria</taxon>
        <taxon>Pseudomonadati</taxon>
        <taxon>Bacteroidota</taxon>
        <taxon>Flavobacteriia</taxon>
        <taxon>Flavobacteriales</taxon>
        <taxon>Flavobacteriaceae</taxon>
        <taxon>Paucihalobacter</taxon>
    </lineage>
</organism>
<reference evidence="2 3" key="1">
    <citation type="submission" date="2019-06" db="EMBL/GenBank/DDBJ databases">
        <title>Flavobacteriaceae Paucihalobacterium erythroidium CWB-1, complete genome.</title>
        <authorList>
            <person name="Wu S."/>
        </authorList>
    </citation>
    <scope>NUCLEOTIDE SEQUENCE [LARGE SCALE GENOMIC DNA]</scope>
    <source>
        <strain evidence="2 3">CWB-1</strain>
    </source>
</reference>
<protein>
    <submittedName>
        <fullName evidence="2">Uncharacterized protein</fullName>
    </submittedName>
</protein>
<dbReference type="Proteomes" id="UP000317332">
    <property type="component" value="Unassembled WGS sequence"/>
</dbReference>
<keyword evidence="3" id="KW-1185">Reference proteome</keyword>
<sequence>MKTLKTTLLLAAVFVLTMSGTSSDQVMDNELQIKQNNSKNLNLLVHNRDKTKLPSAGLAL</sequence>
<comment type="caution">
    <text evidence="2">The sequence shown here is derived from an EMBL/GenBank/DDBJ whole genome shotgun (WGS) entry which is preliminary data.</text>
</comment>
<dbReference type="EMBL" id="VHIQ01000007">
    <property type="protein sequence ID" value="TPV31795.1"/>
    <property type="molecule type" value="Genomic_DNA"/>
</dbReference>
<evidence type="ECO:0000256" key="1">
    <source>
        <dbReference type="SAM" id="SignalP"/>
    </source>
</evidence>
<dbReference type="RefSeq" id="WP_140991034.1">
    <property type="nucleotide sequence ID" value="NZ_VHIQ01000007.1"/>
</dbReference>
<accession>A0A506PEG9</accession>
<keyword evidence="1" id="KW-0732">Signal</keyword>
<feature type="chain" id="PRO_5021353415" evidence="1">
    <location>
        <begin position="25"/>
        <end position="60"/>
    </location>
</feature>
<feature type="signal peptide" evidence="1">
    <location>
        <begin position="1"/>
        <end position="24"/>
    </location>
</feature>
<evidence type="ECO:0000313" key="2">
    <source>
        <dbReference type="EMBL" id="TPV31795.1"/>
    </source>
</evidence>
<name>A0A506PEG9_9FLAO</name>